<dbReference type="Gramene" id="ONK63081">
    <property type="protein sequence ID" value="ONK63081"/>
    <property type="gene ID" value="A4U43_C07F11210"/>
</dbReference>
<name>A0A5P1EED1_ASPOF</name>
<dbReference type="GO" id="GO:0010468">
    <property type="term" value="P:regulation of gene expression"/>
    <property type="evidence" value="ECO:0007669"/>
    <property type="project" value="InterPro"/>
</dbReference>
<dbReference type="Pfam" id="PF24620">
    <property type="entry name" value="DUF7625"/>
    <property type="match status" value="1"/>
</dbReference>
<dbReference type="InterPro" id="IPR024768">
    <property type="entry name" value="Marf1"/>
</dbReference>
<dbReference type="PANTHER" id="PTHR14379">
    <property type="entry name" value="LIMKAIN B LKAP"/>
    <property type="match status" value="1"/>
</dbReference>
<protein>
    <recommendedName>
        <fullName evidence="6">NYN domain-containing protein</fullName>
    </recommendedName>
</protein>
<dbReference type="EMBL" id="CM007387">
    <property type="protein sequence ID" value="ONK63081.1"/>
    <property type="molecule type" value="Genomic_DNA"/>
</dbReference>
<proteinExistence type="predicted"/>
<feature type="compositionally biased region" description="Polar residues" evidence="1">
    <location>
        <begin position="249"/>
        <end position="299"/>
    </location>
</feature>
<keyword evidence="5" id="KW-1185">Reference proteome</keyword>
<dbReference type="AlphaFoldDB" id="A0A5P1EED1"/>
<dbReference type="GO" id="GO:0004540">
    <property type="term" value="F:RNA nuclease activity"/>
    <property type="evidence" value="ECO:0007669"/>
    <property type="project" value="InterPro"/>
</dbReference>
<evidence type="ECO:0000313" key="4">
    <source>
        <dbReference type="EMBL" id="ONK63081.1"/>
    </source>
</evidence>
<evidence type="ECO:0000259" key="3">
    <source>
        <dbReference type="Pfam" id="PF24620"/>
    </source>
</evidence>
<dbReference type="Proteomes" id="UP000243459">
    <property type="component" value="Chromosome 7"/>
</dbReference>
<feature type="compositionally biased region" description="Polar residues" evidence="1">
    <location>
        <begin position="202"/>
        <end position="213"/>
    </location>
</feature>
<evidence type="ECO:0008006" key="6">
    <source>
        <dbReference type="Google" id="ProtNLM"/>
    </source>
</evidence>
<feature type="region of interest" description="Disordered" evidence="1">
    <location>
        <begin position="199"/>
        <end position="302"/>
    </location>
</feature>
<evidence type="ECO:0000313" key="5">
    <source>
        <dbReference type="Proteomes" id="UP000243459"/>
    </source>
</evidence>
<dbReference type="CDD" id="cd10910">
    <property type="entry name" value="PIN_limkain_b1_N_like"/>
    <property type="match status" value="1"/>
</dbReference>
<reference evidence="5" key="1">
    <citation type="journal article" date="2017" name="Nat. Commun.">
        <title>The asparagus genome sheds light on the origin and evolution of a young Y chromosome.</title>
        <authorList>
            <person name="Harkess A."/>
            <person name="Zhou J."/>
            <person name="Xu C."/>
            <person name="Bowers J.E."/>
            <person name="Van der Hulst R."/>
            <person name="Ayyampalayam S."/>
            <person name="Mercati F."/>
            <person name="Riccardi P."/>
            <person name="McKain M.R."/>
            <person name="Kakrana A."/>
            <person name="Tang H."/>
            <person name="Ray J."/>
            <person name="Groenendijk J."/>
            <person name="Arikit S."/>
            <person name="Mathioni S.M."/>
            <person name="Nakano M."/>
            <person name="Shan H."/>
            <person name="Telgmann-Rauber A."/>
            <person name="Kanno A."/>
            <person name="Yue Z."/>
            <person name="Chen H."/>
            <person name="Li W."/>
            <person name="Chen Y."/>
            <person name="Xu X."/>
            <person name="Zhang Y."/>
            <person name="Luo S."/>
            <person name="Chen H."/>
            <person name="Gao J."/>
            <person name="Mao Z."/>
            <person name="Pires J.C."/>
            <person name="Luo M."/>
            <person name="Kudrna D."/>
            <person name="Wing R.A."/>
            <person name="Meyers B.C."/>
            <person name="Yi K."/>
            <person name="Kong H."/>
            <person name="Lavrijsen P."/>
            <person name="Sunseri F."/>
            <person name="Falavigna A."/>
            <person name="Ye Y."/>
            <person name="Leebens-Mack J.H."/>
            <person name="Chen G."/>
        </authorList>
    </citation>
    <scope>NUCLEOTIDE SEQUENCE [LARGE SCALE GENOMIC DNA]</scope>
    <source>
        <strain evidence="5">cv. DH0086</strain>
    </source>
</reference>
<evidence type="ECO:0000259" key="2">
    <source>
        <dbReference type="Pfam" id="PF01936"/>
    </source>
</evidence>
<gene>
    <name evidence="4" type="ORF">A4U43_C07F11210</name>
</gene>
<feature type="region of interest" description="Disordered" evidence="1">
    <location>
        <begin position="422"/>
        <end position="443"/>
    </location>
</feature>
<evidence type="ECO:0000256" key="1">
    <source>
        <dbReference type="SAM" id="MobiDB-lite"/>
    </source>
</evidence>
<feature type="compositionally biased region" description="Polar residues" evidence="1">
    <location>
        <begin position="422"/>
        <end position="439"/>
    </location>
</feature>
<organism evidence="4 5">
    <name type="scientific">Asparagus officinalis</name>
    <name type="common">Garden asparagus</name>
    <dbReference type="NCBI Taxonomy" id="4686"/>
    <lineage>
        <taxon>Eukaryota</taxon>
        <taxon>Viridiplantae</taxon>
        <taxon>Streptophyta</taxon>
        <taxon>Embryophyta</taxon>
        <taxon>Tracheophyta</taxon>
        <taxon>Spermatophyta</taxon>
        <taxon>Magnoliopsida</taxon>
        <taxon>Liliopsida</taxon>
        <taxon>Asparagales</taxon>
        <taxon>Asparagaceae</taxon>
        <taxon>Asparagoideae</taxon>
        <taxon>Asparagus</taxon>
    </lineage>
</organism>
<dbReference type="Pfam" id="PF01936">
    <property type="entry name" value="NYN"/>
    <property type="match status" value="1"/>
</dbReference>
<feature type="domain" description="DUF7625" evidence="3">
    <location>
        <begin position="489"/>
        <end position="581"/>
    </location>
</feature>
<accession>A0A5P1EED1</accession>
<sequence length="673" mass="73220">MGGDGAPTMGAAAEGQYVKAKTSVWWDIENCQVPRSCDPHLIAQNISSALAAMDYKGAVTISAYGDTSKIHSAAQQALSSTGISLNHVPAGVKDASDKKILVDMLFWAVDNPPPANYLLISGDRDFSNALHQLRMRRYNILLAQPVNVSQALVSAAKNVWLWALLAQPVNVSQALVSAAKNVWLWASLLSGGPPLLESPQLHNASSSSRSNVETPARSMPDASQSTDSNQKNHGNWKVDNRNKVKQNRKTQSQPNPNISRATSTGSQERRQPNASSNASSPKQNNCVKQPNHASASTVSGLGAQESARMNNRPFCSFPLSSPQILPDSSRSNTPSGSACSYIQPRPDIPMNSGNNFPNPHHMQYSPSPMPSDLLHPRTNLQPWNLNLSESNSMHNSFPLSSGTYGPSFSTAPTTRPNGLSFSASPARSVSTHPNGQPFTSLPDMSRINISEYPNGVHQNMPPFYDNNMHTSIPSMNSNASNNVFSSTFERPEPSHDAQAMIGVILGTLQILKTEKLAPTEANIADCIHYGDMKLKNFNVRMALDNASEHQAVLVHKLGNNLPLYVAKTDTLWKWINILDNNAKHSKAKYDALLKFLLSADGRAAILSSECRYQAAVILRRSCLKNLVLGKILQILHLIVHVRKWIVPDASGWQPLFLILPSDSNANVNESTSS</sequence>
<dbReference type="PANTHER" id="PTHR14379:SF3">
    <property type="entry name" value="MEIOSIS REGULATOR AND MRNA STABILITY FACTOR 1"/>
    <property type="match status" value="1"/>
</dbReference>
<feature type="domain" description="NYN" evidence="2">
    <location>
        <begin position="21"/>
        <end position="158"/>
    </location>
</feature>
<dbReference type="GO" id="GO:0005777">
    <property type="term" value="C:peroxisome"/>
    <property type="evidence" value="ECO:0007669"/>
    <property type="project" value="InterPro"/>
</dbReference>
<dbReference type="InterPro" id="IPR056042">
    <property type="entry name" value="DUF7625"/>
</dbReference>
<dbReference type="Gene3D" id="3.40.50.1010">
    <property type="entry name" value="5'-nuclease"/>
    <property type="match status" value="1"/>
</dbReference>
<feature type="compositionally biased region" description="Polar residues" evidence="1">
    <location>
        <begin position="221"/>
        <end position="233"/>
    </location>
</feature>
<dbReference type="InterPro" id="IPR021139">
    <property type="entry name" value="NYN"/>
</dbReference>
<dbReference type="OMA" id="HISIRYP"/>